<evidence type="ECO:0000313" key="2">
    <source>
        <dbReference type="EMBL" id="KFO26050.1"/>
    </source>
</evidence>
<feature type="compositionally biased region" description="Basic and acidic residues" evidence="1">
    <location>
        <begin position="78"/>
        <end position="97"/>
    </location>
</feature>
<evidence type="ECO:0000313" key="3">
    <source>
        <dbReference type="Proteomes" id="UP000028990"/>
    </source>
</evidence>
<organism evidence="2 3">
    <name type="scientific">Fukomys damarensis</name>
    <name type="common">Damaraland mole rat</name>
    <name type="synonym">Cryptomys damarensis</name>
    <dbReference type="NCBI Taxonomy" id="885580"/>
    <lineage>
        <taxon>Eukaryota</taxon>
        <taxon>Metazoa</taxon>
        <taxon>Chordata</taxon>
        <taxon>Craniata</taxon>
        <taxon>Vertebrata</taxon>
        <taxon>Euteleostomi</taxon>
        <taxon>Mammalia</taxon>
        <taxon>Eutheria</taxon>
        <taxon>Euarchontoglires</taxon>
        <taxon>Glires</taxon>
        <taxon>Rodentia</taxon>
        <taxon>Hystricomorpha</taxon>
        <taxon>Bathyergidae</taxon>
        <taxon>Fukomys</taxon>
    </lineage>
</organism>
<protein>
    <submittedName>
        <fullName evidence="2">Uncharacterized protein</fullName>
    </submittedName>
</protein>
<name>A0A091D705_FUKDA</name>
<feature type="region of interest" description="Disordered" evidence="1">
    <location>
        <begin position="73"/>
        <end position="112"/>
    </location>
</feature>
<reference evidence="2 3" key="1">
    <citation type="submission" date="2013-11" db="EMBL/GenBank/DDBJ databases">
        <title>The Damaraland mole rat (Fukomys damarensis) genome and evolution of African mole rats.</title>
        <authorList>
            <person name="Gladyshev V.N."/>
            <person name="Fang X."/>
        </authorList>
    </citation>
    <scope>NUCLEOTIDE SEQUENCE [LARGE SCALE GENOMIC DNA]</scope>
    <source>
        <tissue evidence="2">Liver</tissue>
    </source>
</reference>
<proteinExistence type="predicted"/>
<accession>A0A091D705</accession>
<keyword evidence="3" id="KW-1185">Reference proteome</keyword>
<dbReference type="AlphaFoldDB" id="A0A091D705"/>
<evidence type="ECO:0000256" key="1">
    <source>
        <dbReference type="SAM" id="MobiDB-lite"/>
    </source>
</evidence>
<gene>
    <name evidence="2" type="ORF">H920_12611</name>
</gene>
<dbReference type="EMBL" id="KN123265">
    <property type="protein sequence ID" value="KFO26050.1"/>
    <property type="molecule type" value="Genomic_DNA"/>
</dbReference>
<sequence>MSNSTWRSNSKSACRAKMCEAPGMCCALGIKRQLRPPCFLGFLDQIGKRDSKQYIKATGGWIQHCMRHSCIRQSSQGESKRTEFGKPGNDGKGHLGEDSASSSLERGSAGDLQARLRTAPTHRCSLSVQLHSTLMSSHAFPVPLSRSSGQGPDISSEMTEVVGTEREEGREPAHQHAGECGTTMDAGQIWVPGDKVSLQLLSELMDNAPCGQGPWMMGLLRGHQGPPTFASTCPVPKPKLFPRKAPPGSTWKIQACCQPERKGVQPTISLQTLTEPPCGIVPLSSAVLLPKEQLKGTNV</sequence>
<dbReference type="Proteomes" id="UP000028990">
    <property type="component" value="Unassembled WGS sequence"/>
</dbReference>